<dbReference type="Gene3D" id="3.10.450.360">
    <property type="match status" value="1"/>
</dbReference>
<feature type="chain" id="PRO_5040760970" description="Beta-lactamase-inhibitor-like PepSY-like domain-containing protein" evidence="1">
    <location>
        <begin position="18"/>
        <end position="148"/>
    </location>
</feature>
<keyword evidence="3" id="KW-1185">Reference proteome</keyword>
<reference evidence="2" key="1">
    <citation type="submission" date="2022-11" db="EMBL/GenBank/DDBJ databases">
        <title>Salinimicrobium profundisediminis sp. nov., isolated from deep-sea sediment of the Mariana Trench.</title>
        <authorList>
            <person name="Fu H."/>
        </authorList>
    </citation>
    <scope>NUCLEOTIDE SEQUENCE</scope>
    <source>
        <strain evidence="2">MT39</strain>
    </source>
</reference>
<accession>A0A9X3CWC9</accession>
<gene>
    <name evidence="2" type="ORF">OQ279_07370</name>
</gene>
<name>A0A9X3CWC9_9FLAO</name>
<proteinExistence type="predicted"/>
<dbReference type="SUPFAM" id="SSF160574">
    <property type="entry name" value="BT0923-like"/>
    <property type="match status" value="1"/>
</dbReference>
<comment type="caution">
    <text evidence="2">The sequence shown here is derived from an EMBL/GenBank/DDBJ whole genome shotgun (WGS) entry which is preliminary data.</text>
</comment>
<dbReference type="Proteomes" id="UP001148482">
    <property type="component" value="Unassembled WGS sequence"/>
</dbReference>
<protein>
    <recommendedName>
        <fullName evidence="4">Beta-lactamase-inhibitor-like PepSY-like domain-containing protein</fullName>
    </recommendedName>
</protein>
<sequence>MNLRSLFLLLLSIFLLSCDNDDYPYAKVPSVVRNAFWIQYPDAADAKFIQLDENYEVEFEIDEEDGSAVVNPSGNIVKEKREIEWNDLPAGVQQTLRKTYGQKKIEDPELVKIGEEIHYQVEVSRFFIDEEIVLTAAGKIDTNLNYWK</sequence>
<feature type="signal peptide" evidence="1">
    <location>
        <begin position="1"/>
        <end position="17"/>
    </location>
</feature>
<evidence type="ECO:0008006" key="4">
    <source>
        <dbReference type="Google" id="ProtNLM"/>
    </source>
</evidence>
<dbReference type="AlphaFoldDB" id="A0A9X3CWC9"/>
<dbReference type="PROSITE" id="PS51257">
    <property type="entry name" value="PROKAR_LIPOPROTEIN"/>
    <property type="match status" value="1"/>
</dbReference>
<keyword evidence="1" id="KW-0732">Signal</keyword>
<dbReference type="RefSeq" id="WP_266069222.1">
    <property type="nucleotide sequence ID" value="NZ_JAPJDA010000010.1"/>
</dbReference>
<dbReference type="EMBL" id="JAPJDA010000010">
    <property type="protein sequence ID" value="MCX2837973.1"/>
    <property type="molecule type" value="Genomic_DNA"/>
</dbReference>
<evidence type="ECO:0000313" key="3">
    <source>
        <dbReference type="Proteomes" id="UP001148482"/>
    </source>
</evidence>
<evidence type="ECO:0000256" key="1">
    <source>
        <dbReference type="SAM" id="SignalP"/>
    </source>
</evidence>
<organism evidence="2 3">
    <name type="scientific">Salinimicrobium profundisediminis</name>
    <dbReference type="NCBI Taxonomy" id="2994553"/>
    <lineage>
        <taxon>Bacteria</taxon>
        <taxon>Pseudomonadati</taxon>
        <taxon>Bacteroidota</taxon>
        <taxon>Flavobacteriia</taxon>
        <taxon>Flavobacteriales</taxon>
        <taxon>Flavobacteriaceae</taxon>
        <taxon>Salinimicrobium</taxon>
    </lineage>
</organism>
<evidence type="ECO:0000313" key="2">
    <source>
        <dbReference type="EMBL" id="MCX2837973.1"/>
    </source>
</evidence>